<keyword evidence="9" id="KW-0812">Transmembrane</keyword>
<evidence type="ECO:0000256" key="3">
    <source>
        <dbReference type="ARBA" id="ARBA00022553"/>
    </source>
</evidence>
<keyword evidence="8" id="KW-0902">Two-component regulatory system</keyword>
<dbReference type="GO" id="GO:0000155">
    <property type="term" value="F:phosphorelay sensor kinase activity"/>
    <property type="evidence" value="ECO:0007669"/>
    <property type="project" value="InterPro"/>
</dbReference>
<keyword evidence="5" id="KW-0547">Nucleotide-binding</keyword>
<keyword evidence="9" id="KW-0472">Membrane</keyword>
<keyword evidence="7" id="KW-0067">ATP-binding</keyword>
<evidence type="ECO:0000256" key="6">
    <source>
        <dbReference type="ARBA" id="ARBA00022777"/>
    </source>
</evidence>
<dbReference type="Gene3D" id="1.10.287.130">
    <property type="match status" value="1"/>
</dbReference>
<sequence>MSLRKKIALGFIISASVIALLAIFEFVNFVEIKKEVRSLELADTLRNKSLQLRRHEKNFFLYGTPKAEEESAAIHRYLGELEVLLDASLPQDKTGNLSILKLRIREYGRRFGSIEESVGELNAEFDRISPRYRHYARVLPFMKSAFLDRPFQTAELLQDMFLLPPDHKLVRGLYRLDAETNALRKMGEEVLTISKELDSAARANVDRFIHISQIALVVLIPLFFIVGIGTLFLISSNVVSRLRLLIDVVEKTGKGEFSPMSVVTKWGSNDEVGLLIQKFNTMEEQLARKSKELLRTKKLAAIGTLAAGVAHELNNPLNNINLSAQMLVKETGDSCPGFVQEIVGDIVSQTVRVKRIVEDLLEFARGREPRKQQVDLGEIIAGAYRLVSATMNTEGVRLSVDSKPGGIAVEVDPGQMERVFINLFTNAVQAMSGRGELKVISERGSDHVMIKIADTGRGMPSDAAEKIFEPFFTTKDKGTGLGLAIVFNIIKKHGGDIEAESGEGRGTTFTITLPVTGEEHEI</sequence>
<organism evidence="11 12">
    <name type="scientific">Candidatus Nitrobium versatile</name>
    <dbReference type="NCBI Taxonomy" id="2884831"/>
    <lineage>
        <taxon>Bacteria</taxon>
        <taxon>Pseudomonadati</taxon>
        <taxon>Nitrospirota</taxon>
        <taxon>Nitrospiria</taxon>
        <taxon>Nitrospirales</taxon>
        <taxon>Nitrospiraceae</taxon>
        <taxon>Candidatus Nitrobium</taxon>
    </lineage>
</organism>
<dbReference type="InterPro" id="IPR004358">
    <property type="entry name" value="Sig_transdc_His_kin-like_C"/>
</dbReference>
<evidence type="ECO:0000256" key="4">
    <source>
        <dbReference type="ARBA" id="ARBA00022679"/>
    </source>
</evidence>
<dbReference type="PANTHER" id="PTHR43065:SF10">
    <property type="entry name" value="PEROXIDE STRESS-ACTIVATED HISTIDINE KINASE MAK3"/>
    <property type="match status" value="1"/>
</dbReference>
<dbReference type="InterPro" id="IPR005467">
    <property type="entry name" value="His_kinase_dom"/>
</dbReference>
<dbReference type="PROSITE" id="PS50109">
    <property type="entry name" value="HIS_KIN"/>
    <property type="match status" value="1"/>
</dbReference>
<feature type="transmembrane region" description="Helical" evidence="9">
    <location>
        <begin position="7"/>
        <end position="27"/>
    </location>
</feature>
<dbReference type="InterPro" id="IPR003594">
    <property type="entry name" value="HATPase_dom"/>
</dbReference>
<keyword evidence="9" id="KW-1133">Transmembrane helix</keyword>
<reference evidence="11" key="1">
    <citation type="journal article" date="2021" name="bioRxiv">
        <title>Unraveling nitrogen, sulfur and carbon metabolic pathways and microbial community transcriptional responses to substrate deprivation and toxicity stresses in a bioreactor mimicking anoxic brackish coastal sediment conditions.</title>
        <authorList>
            <person name="Martins P.D."/>
            <person name="Echeveste M.J."/>
            <person name="Arshad A."/>
            <person name="Kurth J."/>
            <person name="Ouboter H."/>
            <person name="Jetten M.S.M."/>
            <person name="Welte C.U."/>
        </authorList>
    </citation>
    <scope>NUCLEOTIDE SEQUENCE</scope>
    <source>
        <strain evidence="11">MAG_39</strain>
    </source>
</reference>
<keyword evidence="6" id="KW-0418">Kinase</keyword>
<proteinExistence type="predicted"/>
<dbReference type="Pfam" id="PF00512">
    <property type="entry name" value="HisKA"/>
    <property type="match status" value="1"/>
</dbReference>
<evidence type="ECO:0000256" key="1">
    <source>
        <dbReference type="ARBA" id="ARBA00000085"/>
    </source>
</evidence>
<dbReference type="GO" id="GO:0005524">
    <property type="term" value="F:ATP binding"/>
    <property type="evidence" value="ECO:0007669"/>
    <property type="project" value="UniProtKB-KW"/>
</dbReference>
<keyword evidence="4" id="KW-0808">Transferase</keyword>
<keyword evidence="3" id="KW-0597">Phosphoprotein</keyword>
<name>A0A953M1A4_9BACT</name>
<reference evidence="11" key="2">
    <citation type="submission" date="2021-08" db="EMBL/GenBank/DDBJ databases">
        <authorList>
            <person name="Dalcin Martins P."/>
        </authorList>
    </citation>
    <scope>NUCLEOTIDE SEQUENCE</scope>
    <source>
        <strain evidence="11">MAG_39</strain>
    </source>
</reference>
<dbReference type="PRINTS" id="PR00344">
    <property type="entry name" value="BCTRLSENSOR"/>
</dbReference>
<evidence type="ECO:0000256" key="8">
    <source>
        <dbReference type="ARBA" id="ARBA00023012"/>
    </source>
</evidence>
<feature type="transmembrane region" description="Helical" evidence="9">
    <location>
        <begin position="214"/>
        <end position="234"/>
    </location>
</feature>
<gene>
    <name evidence="11" type="ORF">K8I29_03600</name>
</gene>
<dbReference type="EMBL" id="JAIOIV010000028">
    <property type="protein sequence ID" value="MBZ0155283.1"/>
    <property type="molecule type" value="Genomic_DNA"/>
</dbReference>
<dbReference type="Gene3D" id="3.30.565.10">
    <property type="entry name" value="Histidine kinase-like ATPase, C-terminal domain"/>
    <property type="match status" value="1"/>
</dbReference>
<dbReference type="SMART" id="SM00387">
    <property type="entry name" value="HATPase_c"/>
    <property type="match status" value="1"/>
</dbReference>
<dbReference type="InterPro" id="IPR036890">
    <property type="entry name" value="HATPase_C_sf"/>
</dbReference>
<dbReference type="InterPro" id="IPR003661">
    <property type="entry name" value="HisK_dim/P_dom"/>
</dbReference>
<dbReference type="Proteomes" id="UP000705867">
    <property type="component" value="Unassembled WGS sequence"/>
</dbReference>
<evidence type="ECO:0000313" key="11">
    <source>
        <dbReference type="EMBL" id="MBZ0155283.1"/>
    </source>
</evidence>
<dbReference type="SMART" id="SM00388">
    <property type="entry name" value="HisKA"/>
    <property type="match status" value="1"/>
</dbReference>
<dbReference type="PANTHER" id="PTHR43065">
    <property type="entry name" value="SENSOR HISTIDINE KINASE"/>
    <property type="match status" value="1"/>
</dbReference>
<evidence type="ECO:0000259" key="10">
    <source>
        <dbReference type="PROSITE" id="PS50109"/>
    </source>
</evidence>
<evidence type="ECO:0000256" key="5">
    <source>
        <dbReference type="ARBA" id="ARBA00022741"/>
    </source>
</evidence>
<dbReference type="CDD" id="cd06225">
    <property type="entry name" value="HAMP"/>
    <property type="match status" value="1"/>
</dbReference>
<dbReference type="Pfam" id="PF02518">
    <property type="entry name" value="HATPase_c"/>
    <property type="match status" value="1"/>
</dbReference>
<dbReference type="EC" id="2.7.13.3" evidence="2"/>
<dbReference type="SUPFAM" id="SSF55874">
    <property type="entry name" value="ATPase domain of HSP90 chaperone/DNA topoisomerase II/histidine kinase"/>
    <property type="match status" value="1"/>
</dbReference>
<evidence type="ECO:0000313" key="12">
    <source>
        <dbReference type="Proteomes" id="UP000705867"/>
    </source>
</evidence>
<dbReference type="SUPFAM" id="SSF47384">
    <property type="entry name" value="Homodimeric domain of signal transducing histidine kinase"/>
    <property type="match status" value="1"/>
</dbReference>
<protein>
    <recommendedName>
        <fullName evidence="2">histidine kinase</fullName>
        <ecNumber evidence="2">2.7.13.3</ecNumber>
    </recommendedName>
</protein>
<evidence type="ECO:0000256" key="7">
    <source>
        <dbReference type="ARBA" id="ARBA00022840"/>
    </source>
</evidence>
<comment type="catalytic activity">
    <reaction evidence="1">
        <text>ATP + protein L-histidine = ADP + protein N-phospho-L-histidine.</text>
        <dbReference type="EC" id="2.7.13.3"/>
    </reaction>
</comment>
<dbReference type="AlphaFoldDB" id="A0A953M1A4"/>
<feature type="domain" description="Histidine kinase" evidence="10">
    <location>
        <begin position="308"/>
        <end position="517"/>
    </location>
</feature>
<accession>A0A953M1A4</accession>
<evidence type="ECO:0000256" key="9">
    <source>
        <dbReference type="SAM" id="Phobius"/>
    </source>
</evidence>
<dbReference type="InterPro" id="IPR036097">
    <property type="entry name" value="HisK_dim/P_sf"/>
</dbReference>
<dbReference type="Gene3D" id="6.10.340.10">
    <property type="match status" value="1"/>
</dbReference>
<comment type="caution">
    <text evidence="11">The sequence shown here is derived from an EMBL/GenBank/DDBJ whole genome shotgun (WGS) entry which is preliminary data.</text>
</comment>
<evidence type="ECO:0000256" key="2">
    <source>
        <dbReference type="ARBA" id="ARBA00012438"/>
    </source>
</evidence>